<reference evidence="2 3" key="1">
    <citation type="submission" date="2018-04" db="EMBL/GenBank/DDBJ databases">
        <title>Genomic Encyclopedia of Archaeal and Bacterial Type Strains, Phase II (KMG-II): from individual species to whole genera.</title>
        <authorList>
            <person name="Goeker M."/>
        </authorList>
    </citation>
    <scope>NUCLEOTIDE SEQUENCE [LARGE SCALE GENOMIC DNA]</scope>
    <source>
        <strain evidence="2 3">DSM 45169</strain>
    </source>
</reference>
<name>A0A2T4Z4N4_9BACL</name>
<protein>
    <submittedName>
        <fullName evidence="2">Malonate decarboxylase beta subunit</fullName>
    </submittedName>
</protein>
<dbReference type="Gene3D" id="3.90.226.10">
    <property type="entry name" value="2-enoyl-CoA Hydratase, Chain A, domain 1"/>
    <property type="match status" value="2"/>
</dbReference>
<accession>A0A2T4Z4N4</accession>
<organism evidence="2 3">
    <name type="scientific">Desmospora activa DSM 45169</name>
    <dbReference type="NCBI Taxonomy" id="1121389"/>
    <lineage>
        <taxon>Bacteria</taxon>
        <taxon>Bacillati</taxon>
        <taxon>Bacillota</taxon>
        <taxon>Bacilli</taxon>
        <taxon>Bacillales</taxon>
        <taxon>Thermoactinomycetaceae</taxon>
        <taxon>Desmospora</taxon>
    </lineage>
</organism>
<comment type="caution">
    <text evidence="2">The sequence shown here is derived from an EMBL/GenBank/DDBJ whole genome shotgun (WGS) entry which is preliminary data.</text>
</comment>
<dbReference type="SUPFAM" id="SSF52096">
    <property type="entry name" value="ClpP/crotonase"/>
    <property type="match status" value="2"/>
</dbReference>
<proteinExistence type="predicted"/>
<dbReference type="AlphaFoldDB" id="A0A2T4Z4N4"/>
<dbReference type="Pfam" id="PF06833">
    <property type="entry name" value="MdcE"/>
    <property type="match status" value="1"/>
</dbReference>
<dbReference type="InterPro" id="IPR009648">
    <property type="entry name" value="Malonate_gamma"/>
</dbReference>
<dbReference type="RefSeq" id="WP_107728146.1">
    <property type="nucleotide sequence ID" value="NZ_PZZP01000002.1"/>
</dbReference>
<dbReference type="GO" id="GO:0005975">
    <property type="term" value="P:carbohydrate metabolic process"/>
    <property type="evidence" value="ECO:0007669"/>
    <property type="project" value="InterPro"/>
</dbReference>
<dbReference type="EMBL" id="PZZP01000002">
    <property type="protein sequence ID" value="PTM56854.1"/>
    <property type="molecule type" value="Genomic_DNA"/>
</dbReference>
<feature type="domain" description="CoA carboxyltransferase N-terminal" evidence="1">
    <location>
        <begin position="1"/>
        <end position="250"/>
    </location>
</feature>
<dbReference type="InterPro" id="IPR011762">
    <property type="entry name" value="COA_CT_N"/>
</dbReference>
<dbReference type="NCBIfam" id="TIGR03133">
    <property type="entry name" value="malonate_beta"/>
    <property type="match status" value="1"/>
</dbReference>
<dbReference type="GO" id="GO:0016831">
    <property type="term" value="F:carboxy-lyase activity"/>
    <property type="evidence" value="ECO:0007669"/>
    <property type="project" value="InterPro"/>
</dbReference>
<dbReference type="GO" id="GO:0004658">
    <property type="term" value="F:propionyl-CoA carboxylase activity"/>
    <property type="evidence" value="ECO:0007669"/>
    <property type="project" value="TreeGrafter"/>
</dbReference>
<dbReference type="InterPro" id="IPR017556">
    <property type="entry name" value="Malonate_beta"/>
</dbReference>
<evidence type="ECO:0000313" key="2">
    <source>
        <dbReference type="EMBL" id="PTM56854.1"/>
    </source>
</evidence>
<dbReference type="Proteomes" id="UP000241639">
    <property type="component" value="Unassembled WGS sequence"/>
</dbReference>
<sequence>MKQAIKRSFVELSARERAVSILDQGTFRELLDPFDRIESPHLLPQGIVPQSDDGVVVARGRIDGEPAVVLSIEGSFQGGGIGEVSGAKIAGALELALHDNERGVTTRPVVIFDTGGVRLQEANHGLLAISEMIAAVVALRRHVPVVGVIPGKVGCFGGMSITASLFTTLIMTREGRFGLNGPEVIEQEAGIEELDSCDRQRVWDAIGATRRHGVGFIDELVADDVDAIGAAIRRAFAAPLPKLHRTEQVEEYQSLLSRVDPTRPLDGATLEKIWAEPLPSSEGSDIQQLSHSVEGVSVSRGRIWLKALTGMSGVKGEVPSVQFADAQLNGEPVRFISVVPNPSARFPRARHGEVGLEEGWAIAKVVRQAMEEDRDGHRRAIVAIVDVPSQAYGYREELLGISYACAAAADAYASARMAGHPVIALIVGKAISGAFLAHGFQANRLLALNDEGVQVHAMSKPSAARITRRSIEELEEVTRKVPSMAYDIQSFATLGALDEQIDGIDADQPRATDIQKIQAVLTQSIADIRANPSDLSRRVRTEAARSGGRRSSIQVRKLLQEQWETFCHTTC</sequence>
<dbReference type="NCBIfam" id="TIGR03134">
    <property type="entry name" value="malonate_gamma"/>
    <property type="match status" value="1"/>
</dbReference>
<dbReference type="PROSITE" id="PS50980">
    <property type="entry name" value="COA_CT_NTER"/>
    <property type="match status" value="1"/>
</dbReference>
<keyword evidence="3" id="KW-1185">Reference proteome</keyword>
<dbReference type="PANTHER" id="PTHR43842">
    <property type="entry name" value="PROPIONYL-COA CARBOXYLASE BETA CHAIN"/>
    <property type="match status" value="1"/>
</dbReference>
<gene>
    <name evidence="2" type="ORF">C8J48_3179</name>
</gene>
<dbReference type="PANTHER" id="PTHR43842:SF2">
    <property type="entry name" value="PROPIONYL-COA CARBOXYLASE BETA CHAIN, MITOCHONDRIAL"/>
    <property type="match status" value="1"/>
</dbReference>
<dbReference type="InterPro" id="IPR051047">
    <property type="entry name" value="AccD/PCCB"/>
</dbReference>
<evidence type="ECO:0000313" key="3">
    <source>
        <dbReference type="Proteomes" id="UP000241639"/>
    </source>
</evidence>
<dbReference type="OrthoDB" id="5502755at2"/>
<evidence type="ECO:0000259" key="1">
    <source>
        <dbReference type="PROSITE" id="PS50980"/>
    </source>
</evidence>
<dbReference type="GO" id="GO:0009317">
    <property type="term" value="C:acetyl-CoA carboxylase complex"/>
    <property type="evidence" value="ECO:0007669"/>
    <property type="project" value="TreeGrafter"/>
</dbReference>
<dbReference type="InterPro" id="IPR029045">
    <property type="entry name" value="ClpP/crotonase-like_dom_sf"/>
</dbReference>
<dbReference type="NCBIfam" id="NF005530">
    <property type="entry name" value="PRK07189.1"/>
    <property type="match status" value="1"/>
</dbReference>